<dbReference type="InterPro" id="IPR020904">
    <property type="entry name" value="Sc_DH/Rdtase_CS"/>
</dbReference>
<dbReference type="PANTHER" id="PTHR43639">
    <property type="entry name" value="OXIDOREDUCTASE, SHORT-CHAIN DEHYDROGENASE/REDUCTASE FAMILY (AFU_ORTHOLOGUE AFUA_5G02870)"/>
    <property type="match status" value="1"/>
</dbReference>
<dbReference type="PANTHER" id="PTHR43639:SF1">
    <property type="entry name" value="SHORT-CHAIN DEHYDROGENASE_REDUCTASE FAMILY PROTEIN"/>
    <property type="match status" value="1"/>
</dbReference>
<feature type="domain" description="Ketoreductase" evidence="3">
    <location>
        <begin position="6"/>
        <end position="187"/>
    </location>
</feature>
<dbReference type="Gene3D" id="3.40.50.720">
    <property type="entry name" value="NAD(P)-binding Rossmann-like Domain"/>
    <property type="match status" value="1"/>
</dbReference>
<dbReference type="PROSITE" id="PS00061">
    <property type="entry name" value="ADH_SHORT"/>
    <property type="match status" value="1"/>
</dbReference>
<evidence type="ECO:0000256" key="2">
    <source>
        <dbReference type="ARBA" id="ARBA00023002"/>
    </source>
</evidence>
<dbReference type="EMBL" id="BAAANY010000020">
    <property type="protein sequence ID" value="GAA1694904.1"/>
    <property type="molecule type" value="Genomic_DNA"/>
</dbReference>
<protein>
    <submittedName>
        <fullName evidence="4">3-oxoacyl-ACP reductase FabG</fullName>
    </submittedName>
</protein>
<dbReference type="RefSeq" id="WP_344312929.1">
    <property type="nucleotide sequence ID" value="NZ_BAAANY010000020.1"/>
</dbReference>
<accession>A0ABP4TWL6</accession>
<reference evidence="5" key="1">
    <citation type="journal article" date="2019" name="Int. J. Syst. Evol. Microbiol.">
        <title>The Global Catalogue of Microorganisms (GCM) 10K type strain sequencing project: providing services to taxonomists for standard genome sequencing and annotation.</title>
        <authorList>
            <consortium name="The Broad Institute Genomics Platform"/>
            <consortium name="The Broad Institute Genome Sequencing Center for Infectious Disease"/>
            <person name="Wu L."/>
            <person name="Ma J."/>
        </authorList>
    </citation>
    <scope>NUCLEOTIDE SEQUENCE [LARGE SCALE GENOMIC DNA]</scope>
    <source>
        <strain evidence="5">JCM 14718</strain>
    </source>
</reference>
<comment type="similarity">
    <text evidence="1">Belongs to the short-chain dehydrogenases/reductases (SDR) family.</text>
</comment>
<dbReference type="InterPro" id="IPR036291">
    <property type="entry name" value="NAD(P)-bd_dom_sf"/>
</dbReference>
<comment type="caution">
    <text evidence="4">The sequence shown here is derived from an EMBL/GenBank/DDBJ whole genome shotgun (WGS) entry which is preliminary data.</text>
</comment>
<keyword evidence="2" id="KW-0560">Oxidoreductase</keyword>
<dbReference type="SUPFAM" id="SSF51735">
    <property type="entry name" value="NAD(P)-binding Rossmann-fold domains"/>
    <property type="match status" value="1"/>
</dbReference>
<proteinExistence type="inferred from homology"/>
<dbReference type="Pfam" id="PF13561">
    <property type="entry name" value="adh_short_C2"/>
    <property type="match status" value="1"/>
</dbReference>
<sequence length="245" mass="24646">MSLAGKVALVTGGSRGIGAATARRLASEGAAVAITYERAEDRAKQVVAEILAAGGRAVAIRADAANAADVTASVERTVSELGRLDILVNNAGIFVAGPLADVTVEQIDRTFAIHVRAVFVAVQAAAKHLPAGGRVVSIGSNLADIANRPGVSLYAASKAALAGLTKGLARDLGEQGVTVNLVQPGSTDTEMNPADGEHADQQRQRTALGHYGTADDIAATVAHLVGDGGRQITGATITVDGGANA</sequence>
<name>A0ABP4TWL6_9ACTN</name>
<dbReference type="InterPro" id="IPR002347">
    <property type="entry name" value="SDR_fam"/>
</dbReference>
<dbReference type="PRINTS" id="PR00081">
    <property type="entry name" value="GDHRDH"/>
</dbReference>
<organism evidence="4 5">
    <name type="scientific">Fodinicola feengrottensis</name>
    <dbReference type="NCBI Taxonomy" id="435914"/>
    <lineage>
        <taxon>Bacteria</taxon>
        <taxon>Bacillati</taxon>
        <taxon>Actinomycetota</taxon>
        <taxon>Actinomycetes</taxon>
        <taxon>Mycobacteriales</taxon>
        <taxon>Fodinicola</taxon>
    </lineage>
</organism>
<evidence type="ECO:0000313" key="4">
    <source>
        <dbReference type="EMBL" id="GAA1694904.1"/>
    </source>
</evidence>
<evidence type="ECO:0000256" key="1">
    <source>
        <dbReference type="ARBA" id="ARBA00006484"/>
    </source>
</evidence>
<evidence type="ECO:0000259" key="3">
    <source>
        <dbReference type="SMART" id="SM00822"/>
    </source>
</evidence>
<dbReference type="Proteomes" id="UP001500618">
    <property type="component" value="Unassembled WGS sequence"/>
</dbReference>
<dbReference type="PRINTS" id="PR00080">
    <property type="entry name" value="SDRFAMILY"/>
</dbReference>
<keyword evidence="5" id="KW-1185">Reference proteome</keyword>
<dbReference type="InterPro" id="IPR057326">
    <property type="entry name" value="KR_dom"/>
</dbReference>
<evidence type="ECO:0000313" key="5">
    <source>
        <dbReference type="Proteomes" id="UP001500618"/>
    </source>
</evidence>
<gene>
    <name evidence="4" type="ORF">GCM10009765_50180</name>
</gene>
<dbReference type="SMART" id="SM00822">
    <property type="entry name" value="PKS_KR"/>
    <property type="match status" value="1"/>
</dbReference>